<protein>
    <submittedName>
        <fullName evidence="1">Uncharacterized protein</fullName>
    </submittedName>
</protein>
<organism evidence="1 2">
    <name type="scientific">Chiloscyllium punctatum</name>
    <name type="common">Brownbanded bambooshark</name>
    <name type="synonym">Hemiscyllium punctatum</name>
    <dbReference type="NCBI Taxonomy" id="137246"/>
    <lineage>
        <taxon>Eukaryota</taxon>
        <taxon>Metazoa</taxon>
        <taxon>Chordata</taxon>
        <taxon>Craniata</taxon>
        <taxon>Vertebrata</taxon>
        <taxon>Chondrichthyes</taxon>
        <taxon>Elasmobranchii</taxon>
        <taxon>Galeomorphii</taxon>
        <taxon>Galeoidea</taxon>
        <taxon>Orectolobiformes</taxon>
        <taxon>Hemiscylliidae</taxon>
        <taxon>Chiloscyllium</taxon>
    </lineage>
</organism>
<sequence>VYLKSRLNCVLLTNQENWEEEVEEDSTADEVKAESDEDEIWASMVTVTDRSVSKRAASLQVTAGRQKKRKEVTQDV</sequence>
<gene>
    <name evidence="1" type="ORF">chiPu_0022440</name>
</gene>
<name>A0A401REP3_CHIPU</name>
<dbReference type="EMBL" id="BEZZ01007842">
    <property type="protein sequence ID" value="GCC16603.1"/>
    <property type="molecule type" value="Genomic_DNA"/>
</dbReference>
<proteinExistence type="predicted"/>
<evidence type="ECO:0000313" key="2">
    <source>
        <dbReference type="Proteomes" id="UP000287033"/>
    </source>
</evidence>
<evidence type="ECO:0000313" key="1">
    <source>
        <dbReference type="EMBL" id="GCC16603.1"/>
    </source>
</evidence>
<dbReference type="AlphaFoldDB" id="A0A401REP3"/>
<reference evidence="1 2" key="1">
    <citation type="journal article" date="2018" name="Nat. Ecol. Evol.">
        <title>Shark genomes provide insights into elasmobranch evolution and the origin of vertebrates.</title>
        <authorList>
            <person name="Hara Y"/>
            <person name="Yamaguchi K"/>
            <person name="Onimaru K"/>
            <person name="Kadota M"/>
            <person name="Koyanagi M"/>
            <person name="Keeley SD"/>
            <person name="Tatsumi K"/>
            <person name="Tanaka K"/>
            <person name="Motone F"/>
            <person name="Kageyama Y"/>
            <person name="Nozu R"/>
            <person name="Adachi N"/>
            <person name="Nishimura O"/>
            <person name="Nakagawa R"/>
            <person name="Tanegashima C"/>
            <person name="Kiyatake I"/>
            <person name="Matsumoto R"/>
            <person name="Murakumo K"/>
            <person name="Nishida K"/>
            <person name="Terakita A"/>
            <person name="Kuratani S"/>
            <person name="Sato K"/>
            <person name="Hyodo S Kuraku.S."/>
        </authorList>
    </citation>
    <scope>NUCLEOTIDE SEQUENCE [LARGE SCALE GENOMIC DNA]</scope>
</reference>
<keyword evidence="2" id="KW-1185">Reference proteome</keyword>
<accession>A0A401REP3</accession>
<dbReference type="STRING" id="137246.A0A401REP3"/>
<comment type="caution">
    <text evidence="1">The sequence shown here is derived from an EMBL/GenBank/DDBJ whole genome shotgun (WGS) entry which is preliminary data.</text>
</comment>
<feature type="non-terminal residue" evidence="1">
    <location>
        <position position="1"/>
    </location>
</feature>
<dbReference type="Proteomes" id="UP000287033">
    <property type="component" value="Unassembled WGS sequence"/>
</dbReference>